<evidence type="ECO:0000256" key="2">
    <source>
        <dbReference type="ARBA" id="ARBA00004434"/>
    </source>
</evidence>
<comment type="similarity">
    <text evidence="3">Belongs to the complex I NDUFC1 subunit family.</text>
</comment>
<dbReference type="InterPro" id="IPR026192">
    <property type="entry name" value="NDUFC1"/>
</dbReference>
<keyword evidence="6" id="KW-0813">Transport</keyword>
<evidence type="ECO:0000256" key="15">
    <source>
        <dbReference type="ARBA" id="ARBA00030166"/>
    </source>
</evidence>
<gene>
    <name evidence="17" type="ORF">PHYPO_G00219390</name>
</gene>
<evidence type="ECO:0000256" key="6">
    <source>
        <dbReference type="ARBA" id="ARBA00022448"/>
    </source>
</evidence>
<comment type="caution">
    <text evidence="17">The sequence shown here is derived from an EMBL/GenBank/DDBJ whole genome shotgun (WGS) entry which is preliminary data.</text>
</comment>
<sequence length="69" mass="7763">MILGRLLLRTTALNKTVSRNAFTATKPDPSKPNMLRVGLAFGTTALLWAMLFKTHWSDVQEYKARNGLE</sequence>
<dbReference type="PANTHER" id="PTHR17097:SF0">
    <property type="entry name" value="NADH DEHYDROGENASE [UBIQUINONE] 1 SUBUNIT C1, MITOCHONDRIAL"/>
    <property type="match status" value="1"/>
</dbReference>
<dbReference type="Proteomes" id="UP000327468">
    <property type="component" value="Chromosome 7"/>
</dbReference>
<evidence type="ECO:0000256" key="7">
    <source>
        <dbReference type="ARBA" id="ARBA00022660"/>
    </source>
</evidence>
<comment type="subcellular location">
    <subcellularLocation>
        <location evidence="2">Mitochondrion inner membrane</location>
        <topology evidence="2">Single-pass membrane protein</topology>
    </subcellularLocation>
</comment>
<keyword evidence="10" id="KW-0809">Transit peptide</keyword>
<protein>
    <recommendedName>
        <fullName evidence="5">NADH dehydrogenase [ubiquinone] 1 subunit C1, mitochondrial</fullName>
    </recommendedName>
    <alternativeName>
        <fullName evidence="15">Complex I-KFYI</fullName>
    </alternativeName>
    <alternativeName>
        <fullName evidence="16">NADH-ubiquinone oxidoreductase KFYI subunit</fullName>
    </alternativeName>
</protein>
<evidence type="ECO:0000256" key="16">
    <source>
        <dbReference type="ARBA" id="ARBA00032841"/>
    </source>
</evidence>
<evidence type="ECO:0000256" key="13">
    <source>
        <dbReference type="ARBA" id="ARBA00023128"/>
    </source>
</evidence>
<dbReference type="AlphaFoldDB" id="A0A5N5NUE9"/>
<keyword evidence="14" id="KW-0472">Membrane</keyword>
<keyword evidence="9" id="KW-0999">Mitochondrion inner membrane</keyword>
<evidence type="ECO:0000256" key="14">
    <source>
        <dbReference type="ARBA" id="ARBA00023136"/>
    </source>
</evidence>
<evidence type="ECO:0000313" key="17">
    <source>
        <dbReference type="EMBL" id="KAB5570954.1"/>
    </source>
</evidence>
<keyword evidence="12" id="KW-1133">Transmembrane helix</keyword>
<keyword evidence="18" id="KW-1185">Reference proteome</keyword>
<evidence type="ECO:0000256" key="11">
    <source>
        <dbReference type="ARBA" id="ARBA00022982"/>
    </source>
</evidence>
<reference evidence="17 18" key="1">
    <citation type="submission" date="2019-06" db="EMBL/GenBank/DDBJ databases">
        <title>A chromosome-scale genome assembly of the striped catfish, Pangasianodon hypophthalmus.</title>
        <authorList>
            <person name="Wen M."/>
            <person name="Zahm M."/>
            <person name="Roques C."/>
            <person name="Cabau C."/>
            <person name="Klopp C."/>
            <person name="Donnadieu C."/>
            <person name="Jouanno E."/>
            <person name="Avarre J.-C."/>
            <person name="Campet M."/>
            <person name="Ha T.T.T."/>
            <person name="Dugue R."/>
            <person name="Lampietro C."/>
            <person name="Louis A."/>
            <person name="Herpin A."/>
            <person name="Echchiki A."/>
            <person name="Berthelot C."/>
            <person name="Parey E."/>
            <person name="Roest-Crollius H."/>
            <person name="Braasch I."/>
            <person name="Postlethwait J."/>
            <person name="Bobe J."/>
            <person name="Montfort J."/>
            <person name="Bouchez O."/>
            <person name="Begum T."/>
            <person name="Schartl M."/>
            <person name="Guiguen Y."/>
        </authorList>
    </citation>
    <scope>NUCLEOTIDE SEQUENCE [LARGE SCALE GENOMIC DNA]</scope>
    <source>
        <strain evidence="17 18">Indonesia</strain>
        <tissue evidence="17">Blood</tissue>
    </source>
</reference>
<keyword evidence="8" id="KW-0812">Transmembrane</keyword>
<evidence type="ECO:0000256" key="12">
    <source>
        <dbReference type="ARBA" id="ARBA00022989"/>
    </source>
</evidence>
<organism evidence="17 18">
    <name type="scientific">Pangasianodon hypophthalmus</name>
    <name type="common">Striped catfish</name>
    <name type="synonym">Helicophagus hypophthalmus</name>
    <dbReference type="NCBI Taxonomy" id="310915"/>
    <lineage>
        <taxon>Eukaryota</taxon>
        <taxon>Metazoa</taxon>
        <taxon>Chordata</taxon>
        <taxon>Craniata</taxon>
        <taxon>Vertebrata</taxon>
        <taxon>Euteleostomi</taxon>
        <taxon>Actinopterygii</taxon>
        <taxon>Neopterygii</taxon>
        <taxon>Teleostei</taxon>
        <taxon>Ostariophysi</taxon>
        <taxon>Siluriformes</taxon>
        <taxon>Pangasiidae</taxon>
        <taxon>Pangasianodon</taxon>
    </lineage>
</organism>
<dbReference type="OrthoDB" id="9900059at2759"/>
<dbReference type="GO" id="GO:0005743">
    <property type="term" value="C:mitochondrial inner membrane"/>
    <property type="evidence" value="ECO:0007669"/>
    <property type="project" value="UniProtKB-SubCell"/>
</dbReference>
<evidence type="ECO:0000313" key="18">
    <source>
        <dbReference type="Proteomes" id="UP000327468"/>
    </source>
</evidence>
<evidence type="ECO:0000256" key="5">
    <source>
        <dbReference type="ARBA" id="ARBA00016767"/>
    </source>
</evidence>
<keyword evidence="11" id="KW-0249">Electron transport</keyword>
<proteinExistence type="inferred from homology"/>
<evidence type="ECO:0000256" key="8">
    <source>
        <dbReference type="ARBA" id="ARBA00022692"/>
    </source>
</evidence>
<evidence type="ECO:0000256" key="10">
    <source>
        <dbReference type="ARBA" id="ARBA00022946"/>
    </source>
</evidence>
<dbReference type="GO" id="GO:0045271">
    <property type="term" value="C:respiratory chain complex I"/>
    <property type="evidence" value="ECO:0007669"/>
    <property type="project" value="InterPro"/>
</dbReference>
<keyword evidence="7" id="KW-0679">Respiratory chain</keyword>
<evidence type="ECO:0000256" key="4">
    <source>
        <dbReference type="ARBA" id="ARBA00011533"/>
    </source>
</evidence>
<evidence type="ECO:0000256" key="1">
    <source>
        <dbReference type="ARBA" id="ARBA00003195"/>
    </source>
</evidence>
<dbReference type="Pfam" id="PF15088">
    <property type="entry name" value="NADH_dh_m_C1"/>
    <property type="match status" value="1"/>
</dbReference>
<dbReference type="EMBL" id="VFJC01000008">
    <property type="protein sequence ID" value="KAB5570954.1"/>
    <property type="molecule type" value="Genomic_DNA"/>
</dbReference>
<keyword evidence="13" id="KW-0496">Mitochondrion</keyword>
<dbReference type="PANTHER" id="PTHR17097">
    <property type="entry name" value="NADH-UBIQUINONE OXIDOREDUCTASE KFYI SUBUNIT"/>
    <property type="match status" value="1"/>
</dbReference>
<evidence type="ECO:0000256" key="3">
    <source>
        <dbReference type="ARBA" id="ARBA00008713"/>
    </source>
</evidence>
<evidence type="ECO:0000256" key="9">
    <source>
        <dbReference type="ARBA" id="ARBA00022792"/>
    </source>
</evidence>
<comment type="subunit">
    <text evidence="4">Complex I is composed of 45 different subunits.</text>
</comment>
<name>A0A5N5NUE9_PANHP</name>
<accession>A0A5N5NUE9</accession>
<comment type="function">
    <text evidence="1">Accessory subunit of the mitochondrial membrane respiratory chain NADH dehydrogenase (Complex I), that is believed not to be involved in catalysis. Complex I functions in the transfer of electrons from NADH to the respiratory chain. The immediate electron acceptor for the enzyme is believed to be ubiquinone.</text>
</comment>